<feature type="compositionally biased region" description="Polar residues" evidence="1">
    <location>
        <begin position="38"/>
        <end position="50"/>
    </location>
</feature>
<comment type="caution">
    <text evidence="2">The sequence shown here is derived from an EMBL/GenBank/DDBJ whole genome shotgun (WGS) entry which is preliminary data.</text>
</comment>
<keyword evidence="3" id="KW-1185">Reference proteome</keyword>
<evidence type="ECO:0000313" key="3">
    <source>
        <dbReference type="Proteomes" id="UP001291623"/>
    </source>
</evidence>
<dbReference type="EMBL" id="JAVYJV010000024">
    <property type="protein sequence ID" value="KAK4337785.1"/>
    <property type="molecule type" value="Genomic_DNA"/>
</dbReference>
<feature type="region of interest" description="Disordered" evidence="1">
    <location>
        <begin position="1"/>
        <end position="50"/>
    </location>
</feature>
<dbReference type="AlphaFoldDB" id="A0AAE1QQM4"/>
<reference evidence="2" key="1">
    <citation type="submission" date="2023-12" db="EMBL/GenBank/DDBJ databases">
        <title>Genome assembly of Anisodus tanguticus.</title>
        <authorList>
            <person name="Wang Y.-J."/>
        </authorList>
    </citation>
    <scope>NUCLEOTIDE SEQUENCE</scope>
    <source>
        <strain evidence="2">KB-2021</strain>
        <tissue evidence="2">Leaf</tissue>
    </source>
</reference>
<protein>
    <submittedName>
        <fullName evidence="2">Uncharacterized protein</fullName>
    </submittedName>
</protein>
<accession>A0AAE1QQM4</accession>
<evidence type="ECO:0000256" key="1">
    <source>
        <dbReference type="SAM" id="MobiDB-lite"/>
    </source>
</evidence>
<name>A0AAE1QQM4_9SOLA</name>
<organism evidence="2 3">
    <name type="scientific">Anisodus tanguticus</name>
    <dbReference type="NCBI Taxonomy" id="243964"/>
    <lineage>
        <taxon>Eukaryota</taxon>
        <taxon>Viridiplantae</taxon>
        <taxon>Streptophyta</taxon>
        <taxon>Embryophyta</taxon>
        <taxon>Tracheophyta</taxon>
        <taxon>Spermatophyta</taxon>
        <taxon>Magnoliopsida</taxon>
        <taxon>eudicotyledons</taxon>
        <taxon>Gunneridae</taxon>
        <taxon>Pentapetalae</taxon>
        <taxon>asterids</taxon>
        <taxon>lamiids</taxon>
        <taxon>Solanales</taxon>
        <taxon>Solanaceae</taxon>
        <taxon>Solanoideae</taxon>
        <taxon>Hyoscyameae</taxon>
        <taxon>Anisodus</taxon>
    </lineage>
</organism>
<dbReference type="Proteomes" id="UP001291623">
    <property type="component" value="Unassembled WGS sequence"/>
</dbReference>
<proteinExistence type="predicted"/>
<sequence>MVTPPWEEPLPSCLIGGFHSPNKQTKSALRTVPDSHPSHGSQNQLCGGSQETKSKCNILCPIL</sequence>
<gene>
    <name evidence="2" type="ORF">RND71_042272</name>
</gene>
<evidence type="ECO:0000313" key="2">
    <source>
        <dbReference type="EMBL" id="KAK4337785.1"/>
    </source>
</evidence>